<organism evidence="6 7">
    <name type="scientific">Candidatus Ordinivivax streblomastigis</name>
    <dbReference type="NCBI Taxonomy" id="2540710"/>
    <lineage>
        <taxon>Bacteria</taxon>
        <taxon>Pseudomonadati</taxon>
        <taxon>Bacteroidota</taxon>
        <taxon>Bacteroidia</taxon>
        <taxon>Bacteroidales</taxon>
        <taxon>Candidatus Ordinivivax</taxon>
    </lineage>
</organism>
<dbReference type="InterPro" id="IPR000421">
    <property type="entry name" value="FA58C"/>
</dbReference>
<dbReference type="PANTHER" id="PTHR42812">
    <property type="entry name" value="BETA-XYLOSIDASE"/>
    <property type="match status" value="1"/>
</dbReference>
<dbReference type="CDD" id="cd08982">
    <property type="entry name" value="GH43-like"/>
    <property type="match status" value="1"/>
</dbReference>
<evidence type="ECO:0000313" key="6">
    <source>
        <dbReference type="EMBL" id="KAA6301918.1"/>
    </source>
</evidence>
<evidence type="ECO:0000313" key="7">
    <source>
        <dbReference type="Proteomes" id="UP000324575"/>
    </source>
</evidence>
<dbReference type="EMBL" id="SNRX01000012">
    <property type="protein sequence ID" value="KAA6301918.1"/>
    <property type="molecule type" value="Genomic_DNA"/>
</dbReference>
<evidence type="ECO:0000259" key="5">
    <source>
        <dbReference type="PROSITE" id="PS50022"/>
    </source>
</evidence>
<keyword evidence="3 4" id="KW-0326">Glycosidase</keyword>
<sequence>MNKQTTFTVLLFFALLSYIQSGKAEIKKESIIANPLNLNYRFQPLDNDPSRREAADPVCEYFKGKYYLFASKSGGYWSSPDLVQWTYIPCKSIATIENYAPTILVIEDTLYYMGSWEPDKIYKTTNPDKDNWELIDSKFHYPAAGTQDPAFFRDDNGRVYAYWGCSDVDPIFGVEVDPKNGFKVISEVVALIQHHSDQYGWEVSGHNNDRNRDGWNEGPCMIQYQGKYYLQYAAPGTEFRVYGDGIYVGDSPLGPFTYMEGNPFSFKPGGFVSGAGHGHTFKDKYGNYWHVASMKISVRQFCERRLGLFPVFFAGDTGMYSDCVWTDYPFRIPDKKVNIEKENLATGWNLLSYGKSVTASSSLPGYEAIKANDEQIETWWAAASGNPDEWWQVDLGKSMTVEAIQINFADQDFTVRANPGSYVYYQYTVDYSADGKTWKPLIDRSQNTKDMPHELIVLDQKQTTRYLRINNTHSVEGKFSLSGFRVFGNGKGSKPQPVSNFRVTRDEQDPRVFRFQWDKQADASTGYILRWGVDKKQLNNAAMIRDNEYEGRAFNRDSKYYFTIDSFNENGVVKGTKIYQ</sequence>
<comment type="caution">
    <text evidence="6">The sequence shown here is derived from an EMBL/GenBank/DDBJ whole genome shotgun (WGS) entry which is preliminary data.</text>
</comment>
<name>A0A5M8P0J9_9BACT</name>
<evidence type="ECO:0000256" key="4">
    <source>
        <dbReference type="RuleBase" id="RU361187"/>
    </source>
</evidence>
<dbReference type="GO" id="GO:0004553">
    <property type="term" value="F:hydrolase activity, hydrolyzing O-glycosyl compounds"/>
    <property type="evidence" value="ECO:0007669"/>
    <property type="project" value="InterPro"/>
</dbReference>
<dbReference type="Gene3D" id="2.115.10.20">
    <property type="entry name" value="Glycosyl hydrolase domain, family 43"/>
    <property type="match status" value="1"/>
</dbReference>
<dbReference type="InterPro" id="IPR023296">
    <property type="entry name" value="Glyco_hydro_beta-prop_sf"/>
</dbReference>
<gene>
    <name evidence="6" type="ORF">EZS26_001921</name>
</gene>
<dbReference type="SUPFAM" id="SSF49785">
    <property type="entry name" value="Galactose-binding domain-like"/>
    <property type="match status" value="1"/>
</dbReference>
<protein>
    <recommendedName>
        <fullName evidence="5">F5/8 type C domain-containing protein</fullName>
    </recommendedName>
</protein>
<accession>A0A5M8P0J9</accession>
<evidence type="ECO:0000256" key="1">
    <source>
        <dbReference type="ARBA" id="ARBA00009865"/>
    </source>
</evidence>
<dbReference type="InterPro" id="IPR006710">
    <property type="entry name" value="Glyco_hydro_43"/>
</dbReference>
<evidence type="ECO:0000256" key="3">
    <source>
        <dbReference type="ARBA" id="ARBA00023295"/>
    </source>
</evidence>
<evidence type="ECO:0000256" key="2">
    <source>
        <dbReference type="ARBA" id="ARBA00022801"/>
    </source>
</evidence>
<dbReference type="PROSITE" id="PS50022">
    <property type="entry name" value="FA58C_3"/>
    <property type="match status" value="1"/>
</dbReference>
<dbReference type="AlphaFoldDB" id="A0A5M8P0J9"/>
<proteinExistence type="inferred from homology"/>
<dbReference type="InterPro" id="IPR008979">
    <property type="entry name" value="Galactose-bd-like_sf"/>
</dbReference>
<dbReference type="Pfam" id="PF04616">
    <property type="entry name" value="Glyco_hydro_43"/>
    <property type="match status" value="1"/>
</dbReference>
<dbReference type="InterPro" id="IPR051795">
    <property type="entry name" value="Glycosyl_Hydrlase_43"/>
</dbReference>
<comment type="similarity">
    <text evidence="1 4">Belongs to the glycosyl hydrolase 43 family.</text>
</comment>
<dbReference type="Pfam" id="PF00754">
    <property type="entry name" value="F5_F8_type_C"/>
    <property type="match status" value="1"/>
</dbReference>
<keyword evidence="2 4" id="KW-0378">Hydrolase</keyword>
<dbReference type="Proteomes" id="UP000324575">
    <property type="component" value="Unassembled WGS sequence"/>
</dbReference>
<dbReference type="SUPFAM" id="SSF75005">
    <property type="entry name" value="Arabinanase/levansucrase/invertase"/>
    <property type="match status" value="1"/>
</dbReference>
<dbReference type="GO" id="GO:0005975">
    <property type="term" value="P:carbohydrate metabolic process"/>
    <property type="evidence" value="ECO:0007669"/>
    <property type="project" value="InterPro"/>
</dbReference>
<reference evidence="6 7" key="1">
    <citation type="submission" date="2019-03" db="EMBL/GenBank/DDBJ databases">
        <title>Single cell metagenomics reveals metabolic interactions within the superorganism composed of flagellate Streblomastix strix and complex community of Bacteroidetes bacteria on its surface.</title>
        <authorList>
            <person name="Treitli S.C."/>
            <person name="Kolisko M."/>
            <person name="Husnik F."/>
            <person name="Keeling P."/>
            <person name="Hampl V."/>
        </authorList>
    </citation>
    <scope>NUCLEOTIDE SEQUENCE [LARGE SCALE GENOMIC DNA]</scope>
    <source>
        <strain evidence="6">St1</strain>
    </source>
</reference>
<dbReference type="PANTHER" id="PTHR42812:SF14">
    <property type="entry name" value="SECRETED PROTEIN"/>
    <property type="match status" value="1"/>
</dbReference>
<feature type="domain" description="F5/8 type C" evidence="5">
    <location>
        <begin position="337"/>
        <end position="489"/>
    </location>
</feature>
<dbReference type="Gene3D" id="2.60.120.260">
    <property type="entry name" value="Galactose-binding domain-like"/>
    <property type="match status" value="1"/>
</dbReference>